<gene>
    <name evidence="1" type="ORF">Back2_28660</name>
</gene>
<proteinExistence type="predicted"/>
<accession>A0A3G9J6D5</accession>
<evidence type="ECO:0000313" key="2">
    <source>
        <dbReference type="Proteomes" id="UP000271573"/>
    </source>
</evidence>
<organism evidence="1 2">
    <name type="scientific">Nocardioides baekrokdamisoli</name>
    <dbReference type="NCBI Taxonomy" id="1804624"/>
    <lineage>
        <taxon>Bacteria</taxon>
        <taxon>Bacillati</taxon>
        <taxon>Actinomycetota</taxon>
        <taxon>Actinomycetes</taxon>
        <taxon>Propionibacteriales</taxon>
        <taxon>Nocardioidaceae</taxon>
        <taxon>Nocardioides</taxon>
    </lineage>
</organism>
<dbReference type="KEGG" id="nbe:Back2_28660"/>
<dbReference type="EMBL" id="AP019307">
    <property type="protein sequence ID" value="BBH18579.1"/>
    <property type="molecule type" value="Genomic_DNA"/>
</dbReference>
<reference evidence="1 2" key="1">
    <citation type="submission" date="2018-11" db="EMBL/GenBank/DDBJ databases">
        <title>Complete genome sequence of Nocardioides baekrokdamisoli strain KCTC 39748.</title>
        <authorList>
            <person name="Kang S.W."/>
            <person name="Lee K.C."/>
            <person name="Kim K.K."/>
            <person name="Kim J.S."/>
            <person name="Kim D.S."/>
            <person name="Ko S.H."/>
            <person name="Yang S.H."/>
            <person name="Shin Y.K."/>
            <person name="Lee J.S."/>
        </authorList>
    </citation>
    <scope>NUCLEOTIDE SEQUENCE [LARGE SCALE GENOMIC DNA]</scope>
    <source>
        <strain evidence="1 2">KCTC 39748</strain>
    </source>
</reference>
<name>A0A3G9J6D5_9ACTN</name>
<dbReference type="AlphaFoldDB" id="A0A3G9J6D5"/>
<protein>
    <submittedName>
        <fullName evidence="1">Uncharacterized protein</fullName>
    </submittedName>
</protein>
<sequence length="158" mass="16216">MREQDPRVPADVEQYLIELFARAGQLGGSIGGGVGAGGAGALGGGRGGAKGGARGAMRLRTVVEDRGTVAPLTRDEALQKLTSAFPKLIPLPTADAAVRVAIPLGLTGLQQVVVDILVPASSDGQQLPLVRTYCKEGLLSRKPAARIADQVANALQNQ</sequence>
<keyword evidence="2" id="KW-1185">Reference proteome</keyword>
<dbReference type="OrthoDB" id="9950004at2"/>
<dbReference type="RefSeq" id="WP_125569863.1">
    <property type="nucleotide sequence ID" value="NZ_AP019307.1"/>
</dbReference>
<dbReference type="Proteomes" id="UP000271573">
    <property type="component" value="Chromosome"/>
</dbReference>
<evidence type="ECO:0000313" key="1">
    <source>
        <dbReference type="EMBL" id="BBH18579.1"/>
    </source>
</evidence>